<evidence type="ECO:0000256" key="5">
    <source>
        <dbReference type="ARBA" id="ARBA00023136"/>
    </source>
</evidence>
<dbReference type="FunCoup" id="A0A2V0PLX0">
    <property type="interactions" value="672"/>
</dbReference>
<organism evidence="7 8">
    <name type="scientific">Raphidocelis subcapitata</name>
    <dbReference type="NCBI Taxonomy" id="307507"/>
    <lineage>
        <taxon>Eukaryota</taxon>
        <taxon>Viridiplantae</taxon>
        <taxon>Chlorophyta</taxon>
        <taxon>core chlorophytes</taxon>
        <taxon>Chlorophyceae</taxon>
        <taxon>CS clade</taxon>
        <taxon>Sphaeropleales</taxon>
        <taxon>Selenastraceae</taxon>
        <taxon>Raphidocelis</taxon>
    </lineage>
</organism>
<dbReference type="InterPro" id="IPR012926">
    <property type="entry name" value="TMEM120A/B"/>
</dbReference>
<evidence type="ECO:0000256" key="1">
    <source>
        <dbReference type="ARBA" id="ARBA00004141"/>
    </source>
</evidence>
<name>A0A2V0PLX0_9CHLO</name>
<dbReference type="PANTHER" id="PTHR21433">
    <property type="entry name" value="TRANSMEMBRANE PROTEIN INDUCED BY TUMOR NECROSIS FACTOR ALPHA"/>
    <property type="match status" value="1"/>
</dbReference>
<accession>A0A2V0PLX0</accession>
<keyword evidence="3 6" id="KW-0812">Transmembrane</keyword>
<evidence type="ECO:0000256" key="2">
    <source>
        <dbReference type="ARBA" id="ARBA00009700"/>
    </source>
</evidence>
<comment type="similarity">
    <text evidence="2">Belongs to the TMEM120 family.</text>
</comment>
<feature type="transmembrane region" description="Helical" evidence="6">
    <location>
        <begin position="329"/>
        <end position="353"/>
    </location>
</feature>
<gene>
    <name evidence="7" type="ORF">Rsub_11464</name>
</gene>
<evidence type="ECO:0000313" key="7">
    <source>
        <dbReference type="EMBL" id="GBF98860.1"/>
    </source>
</evidence>
<evidence type="ECO:0000313" key="8">
    <source>
        <dbReference type="Proteomes" id="UP000247498"/>
    </source>
</evidence>
<reference evidence="7 8" key="1">
    <citation type="journal article" date="2018" name="Sci. Rep.">
        <title>Raphidocelis subcapitata (=Pseudokirchneriella subcapitata) provides an insight into genome evolution and environmental adaptations in the Sphaeropleales.</title>
        <authorList>
            <person name="Suzuki S."/>
            <person name="Yamaguchi H."/>
            <person name="Nakajima N."/>
            <person name="Kawachi M."/>
        </authorList>
    </citation>
    <scope>NUCLEOTIDE SEQUENCE [LARGE SCALE GENOMIC DNA]</scope>
    <source>
        <strain evidence="7 8">NIES-35</strain>
    </source>
</reference>
<dbReference type="Proteomes" id="UP000247498">
    <property type="component" value="Unassembled WGS sequence"/>
</dbReference>
<dbReference type="Pfam" id="PF07851">
    <property type="entry name" value="TMEM120A-B"/>
    <property type="match status" value="1"/>
</dbReference>
<comment type="subcellular location">
    <subcellularLocation>
        <location evidence="1">Membrane</location>
        <topology evidence="1">Multi-pass membrane protein</topology>
    </subcellularLocation>
</comment>
<keyword evidence="8" id="KW-1185">Reference proteome</keyword>
<dbReference type="OrthoDB" id="2015098at2759"/>
<dbReference type="PANTHER" id="PTHR21433:SF0">
    <property type="entry name" value="TRANSMEMBRANE PROTEIN 120 HOMOLOG"/>
    <property type="match status" value="1"/>
</dbReference>
<comment type="caution">
    <text evidence="7">The sequence shown here is derived from an EMBL/GenBank/DDBJ whole genome shotgun (WGS) entry which is preliminary data.</text>
</comment>
<keyword evidence="5 6" id="KW-0472">Membrane</keyword>
<evidence type="ECO:0000256" key="4">
    <source>
        <dbReference type="ARBA" id="ARBA00022989"/>
    </source>
</evidence>
<feature type="transmembrane region" description="Helical" evidence="6">
    <location>
        <begin position="205"/>
        <end position="225"/>
    </location>
</feature>
<dbReference type="AlphaFoldDB" id="A0A2V0PLX0"/>
<evidence type="ECO:0008006" key="9">
    <source>
        <dbReference type="Google" id="ProtNLM"/>
    </source>
</evidence>
<feature type="transmembrane region" description="Helical" evidence="6">
    <location>
        <begin position="167"/>
        <end position="184"/>
    </location>
</feature>
<protein>
    <recommendedName>
        <fullName evidence="9">Transmembrane protein</fullName>
    </recommendedName>
</protein>
<dbReference type="EMBL" id="BDRX01000137">
    <property type="protein sequence ID" value="GBF98860.1"/>
    <property type="molecule type" value="Genomic_DNA"/>
</dbReference>
<evidence type="ECO:0000256" key="3">
    <source>
        <dbReference type="ARBA" id="ARBA00022692"/>
    </source>
</evidence>
<evidence type="ECO:0000256" key="6">
    <source>
        <dbReference type="SAM" id="Phobius"/>
    </source>
</evidence>
<keyword evidence="4 6" id="KW-1133">Transmembrane helix</keyword>
<proteinExistence type="inferred from homology"/>
<dbReference type="GO" id="GO:0016020">
    <property type="term" value="C:membrane"/>
    <property type="evidence" value="ECO:0007669"/>
    <property type="project" value="UniProtKB-SubCell"/>
</dbReference>
<feature type="transmembrane region" description="Helical" evidence="6">
    <location>
        <begin position="280"/>
        <end position="302"/>
    </location>
</feature>
<dbReference type="InParanoid" id="A0A2V0PLX0"/>
<sequence>MALQEAEALLTRCRTLSQKVGVYAKKLVGESDALAVEVKSLQASIISAKRAAAGRVTDDTELERVLDTLSDASATITGMGPGGDLRRLSNPKHPWLLRVLLGSKVSVVCLRKDQAIGIREEYHAFRSRAVPVMFAVPLMLFIGMRRADAVASGGAGEFTLTPPLMTGMQLYLAWMAYFYLTMALRECVLLVNGSQIRPWWVQHHYWSAGCSLIMLALPVSSPTVYYFSENFMLLSCYQAAVMLVQNRYQRRRMYTRIALGKNSAMDVVSGESSGSRGQLLLLYPLLFVMQLWQFVVGALVAVRTWPALLATEGWLEMERCQSDLRGMRGTFLCGCIYAYLAVMNFINTLATITEKAGGKKRKR</sequence>